<sequence length="94" mass="11014">MDMGKRPHQAYAEDDVQGDENQIQIQIQIASFSLHHFSLRNQHRYLKPSPVLNPALLRYSPRKLNPTLDRDHKPQRRHFARYPLGQQCPSTLVT</sequence>
<evidence type="ECO:0000313" key="1">
    <source>
        <dbReference type="EMBL" id="EWG54684.1"/>
    </source>
</evidence>
<dbReference type="RefSeq" id="XP_018760875.1">
    <property type="nucleotide sequence ID" value="XM_018902207.1"/>
</dbReference>
<dbReference type="AlphaFoldDB" id="W7N4W8"/>
<dbReference type="EMBL" id="CM000588">
    <property type="protein sequence ID" value="EWG54684.1"/>
    <property type="molecule type" value="Genomic_DNA"/>
</dbReference>
<protein>
    <submittedName>
        <fullName evidence="1">Uncharacterized protein</fullName>
    </submittedName>
</protein>
<gene>
    <name evidence="1" type="ORF">FVEG_12832</name>
</gene>
<dbReference type="EMBL" id="DS022262">
    <property type="protein sequence ID" value="EWG54684.1"/>
    <property type="molecule type" value="Genomic_DNA"/>
</dbReference>
<proteinExistence type="predicted"/>
<dbReference type="HOGENOM" id="CLU_2386330_0_0_1"/>
<reference evidence="1 2" key="1">
    <citation type="journal article" date="2010" name="Nature">
        <title>Comparative genomics reveals mobile pathogenicity chromosomes in Fusarium.</title>
        <authorList>
            <person name="Ma L.J."/>
            <person name="van der Does H.C."/>
            <person name="Borkovich K.A."/>
            <person name="Coleman J.J."/>
            <person name="Daboussi M.J."/>
            <person name="Di Pietro A."/>
            <person name="Dufresne M."/>
            <person name="Freitag M."/>
            <person name="Grabherr M."/>
            <person name="Henrissat B."/>
            <person name="Houterman P.M."/>
            <person name="Kang S."/>
            <person name="Shim W.B."/>
            <person name="Woloshuk C."/>
            <person name="Xie X."/>
            <person name="Xu J.R."/>
            <person name="Antoniw J."/>
            <person name="Baker S.E."/>
            <person name="Bluhm B.H."/>
            <person name="Breakspear A."/>
            <person name="Brown D.W."/>
            <person name="Butchko R.A."/>
            <person name="Chapman S."/>
            <person name="Coulson R."/>
            <person name="Coutinho P.M."/>
            <person name="Danchin E.G."/>
            <person name="Diener A."/>
            <person name="Gale L.R."/>
            <person name="Gardiner D.M."/>
            <person name="Goff S."/>
            <person name="Hammond-Kosack K.E."/>
            <person name="Hilburn K."/>
            <person name="Hua-Van A."/>
            <person name="Jonkers W."/>
            <person name="Kazan K."/>
            <person name="Kodira C.D."/>
            <person name="Koehrsen M."/>
            <person name="Kumar L."/>
            <person name="Lee Y.H."/>
            <person name="Li L."/>
            <person name="Manners J.M."/>
            <person name="Miranda-Saavedra D."/>
            <person name="Mukherjee M."/>
            <person name="Park G."/>
            <person name="Park J."/>
            <person name="Park S.Y."/>
            <person name="Proctor R.H."/>
            <person name="Regev A."/>
            <person name="Ruiz-Roldan M.C."/>
            <person name="Sain D."/>
            <person name="Sakthikumar S."/>
            <person name="Sykes S."/>
            <person name="Schwartz D.C."/>
            <person name="Turgeon B.G."/>
            <person name="Wapinski I."/>
            <person name="Yoder O."/>
            <person name="Young S."/>
            <person name="Zeng Q."/>
            <person name="Zhou S."/>
            <person name="Galagan J."/>
            <person name="Cuomo C.A."/>
            <person name="Kistler H.C."/>
            <person name="Rep M."/>
        </authorList>
    </citation>
    <scope>NUCLEOTIDE SEQUENCE [LARGE SCALE GENOMIC DNA]</scope>
    <source>
        <strain evidence="2">M3125 / FGSC 7600</strain>
    </source>
</reference>
<dbReference type="VEuPathDB" id="FungiDB:FVEG_12832"/>
<accession>W7N4W8</accession>
<name>W7N4W8_GIBM7</name>
<evidence type="ECO:0000313" key="2">
    <source>
        <dbReference type="Proteomes" id="UP000009096"/>
    </source>
</evidence>
<dbReference type="Proteomes" id="UP000009096">
    <property type="component" value="Chromosome 11"/>
</dbReference>
<dbReference type="KEGG" id="fvr:FVEG_12832"/>
<dbReference type="GeneID" id="30070238"/>
<keyword evidence="2" id="KW-1185">Reference proteome</keyword>
<organism evidence="1 2">
    <name type="scientific">Gibberella moniliformis (strain M3125 / FGSC 7600)</name>
    <name type="common">Maize ear and stalk rot fungus</name>
    <name type="synonym">Fusarium verticillioides</name>
    <dbReference type="NCBI Taxonomy" id="334819"/>
    <lineage>
        <taxon>Eukaryota</taxon>
        <taxon>Fungi</taxon>
        <taxon>Dikarya</taxon>
        <taxon>Ascomycota</taxon>
        <taxon>Pezizomycotina</taxon>
        <taxon>Sordariomycetes</taxon>
        <taxon>Hypocreomycetidae</taxon>
        <taxon>Hypocreales</taxon>
        <taxon>Nectriaceae</taxon>
        <taxon>Fusarium</taxon>
        <taxon>Fusarium fujikuroi species complex</taxon>
    </lineage>
</organism>